<dbReference type="InterPro" id="IPR016030">
    <property type="entry name" value="CblAdoTrfase-like"/>
</dbReference>
<dbReference type="PANTHER" id="PTHR12213:SF0">
    <property type="entry name" value="CORRINOID ADENOSYLTRANSFERASE MMAB"/>
    <property type="match status" value="1"/>
</dbReference>
<dbReference type="Pfam" id="PF01923">
    <property type="entry name" value="Cob_adeno_trans"/>
    <property type="match status" value="1"/>
</dbReference>
<dbReference type="STRING" id="1437425.CSEC_1206"/>
<dbReference type="GO" id="GO:0005524">
    <property type="term" value="F:ATP binding"/>
    <property type="evidence" value="ECO:0007669"/>
    <property type="project" value="UniProtKB-UniRule"/>
</dbReference>
<comment type="caution">
    <text evidence="8">The sequence shown here is derived from an EMBL/GenBank/DDBJ whole genome shotgun (WGS) entry which is preliminary data.</text>
</comment>
<dbReference type="UniPathway" id="UPA00148">
    <property type="reaction ID" value="UER00233"/>
</dbReference>
<dbReference type="OrthoDB" id="9778896at2"/>
<comment type="catalytic activity">
    <reaction evidence="6">
        <text>2 cob(II)alamin + reduced [electron-transfer flavoprotein] + 2 ATP = 2 adenosylcob(III)alamin + 2 triphosphate + oxidized [electron-transfer flavoprotein] + 3 H(+)</text>
        <dbReference type="Rhea" id="RHEA:28671"/>
        <dbReference type="Rhea" id="RHEA-COMP:10685"/>
        <dbReference type="Rhea" id="RHEA-COMP:10686"/>
        <dbReference type="ChEBI" id="CHEBI:15378"/>
        <dbReference type="ChEBI" id="CHEBI:16304"/>
        <dbReference type="ChEBI" id="CHEBI:18036"/>
        <dbReference type="ChEBI" id="CHEBI:18408"/>
        <dbReference type="ChEBI" id="CHEBI:30616"/>
        <dbReference type="ChEBI" id="CHEBI:57692"/>
        <dbReference type="ChEBI" id="CHEBI:58307"/>
        <dbReference type="EC" id="2.5.1.17"/>
    </reaction>
</comment>
<reference evidence="8" key="2">
    <citation type="submission" date="2014-09" db="EMBL/GenBank/DDBJ databases">
        <title>Criblamydia sequanensis harbors a mega-plasmid encoding arsenite resistance.</title>
        <authorList>
            <person name="Bertelli C."/>
            <person name="Goesmann A."/>
            <person name="Greub G."/>
        </authorList>
    </citation>
    <scope>NUCLEOTIDE SEQUENCE [LARGE SCALE GENOMIC DNA]</scope>
    <source>
        <strain evidence="8">CRIB-18</strain>
    </source>
</reference>
<dbReference type="PANTHER" id="PTHR12213">
    <property type="entry name" value="CORRINOID ADENOSYLTRANSFERASE"/>
    <property type="match status" value="1"/>
</dbReference>
<dbReference type="AlphaFoldDB" id="A0A090DZC5"/>
<evidence type="ECO:0000256" key="4">
    <source>
        <dbReference type="ARBA" id="ARBA00022741"/>
    </source>
</evidence>
<evidence type="ECO:0000256" key="2">
    <source>
        <dbReference type="ARBA" id="ARBA00011233"/>
    </source>
</evidence>
<dbReference type="EC" id="2.5.1.17" evidence="6"/>
<dbReference type="FunFam" id="1.20.1200.10:FF:000001">
    <property type="entry name" value="Cob(I)yrinic acid a,c-diamide adenosyltransferase"/>
    <property type="match status" value="1"/>
</dbReference>
<dbReference type="eggNOG" id="COG2096">
    <property type="taxonomic scope" value="Bacteria"/>
</dbReference>
<sequence>MSGVKIYTKTGDQGQTSLFSGHRVAKNSPYIEALGSVDECNSTIGASLSFLPSDSQFDKVREQLIHIQHSLFDLGAQLATPRTIAPPKKISKTRFDAEETLKLEKWIDEMEETLPPLKAFILPGGHQAGALLHMARCLCRKAERKIIPLAESGDVADAVLIYLNRLSDYLFVASRNINHLGSMPETKWRPHECT</sequence>
<dbReference type="InterPro" id="IPR036451">
    <property type="entry name" value="CblAdoTrfase-like_sf"/>
</dbReference>
<keyword evidence="5 6" id="KW-0067">ATP-binding</keyword>
<dbReference type="GO" id="GO:0008817">
    <property type="term" value="F:corrinoid adenosyltransferase activity"/>
    <property type="evidence" value="ECO:0007669"/>
    <property type="project" value="UniProtKB-UniRule"/>
</dbReference>
<comment type="subunit">
    <text evidence="2">Homotrimer.</text>
</comment>
<evidence type="ECO:0000256" key="1">
    <source>
        <dbReference type="ARBA" id="ARBA00007487"/>
    </source>
</evidence>
<dbReference type="Gene3D" id="1.20.1200.10">
    <property type="entry name" value="Cobalamin adenosyltransferase-like"/>
    <property type="match status" value="1"/>
</dbReference>
<reference evidence="8" key="1">
    <citation type="submission" date="2013-12" db="EMBL/GenBank/DDBJ databases">
        <authorList>
            <person name="Linke B."/>
        </authorList>
    </citation>
    <scope>NUCLEOTIDE SEQUENCE [LARGE SCALE GENOMIC DNA]</scope>
    <source>
        <strain evidence="8">CRIB-18</strain>
    </source>
</reference>
<evidence type="ECO:0000256" key="3">
    <source>
        <dbReference type="ARBA" id="ARBA00022679"/>
    </source>
</evidence>
<evidence type="ECO:0000313" key="9">
    <source>
        <dbReference type="Proteomes" id="UP000031552"/>
    </source>
</evidence>
<dbReference type="Proteomes" id="UP000031552">
    <property type="component" value="Unassembled WGS sequence"/>
</dbReference>
<dbReference type="GO" id="GO:0009236">
    <property type="term" value="P:cobalamin biosynthetic process"/>
    <property type="evidence" value="ECO:0007669"/>
    <property type="project" value="UniProtKB-UniRule"/>
</dbReference>
<organism evidence="8 9">
    <name type="scientific">Candidatus Criblamydia sequanensis CRIB-18</name>
    <dbReference type="NCBI Taxonomy" id="1437425"/>
    <lineage>
        <taxon>Bacteria</taxon>
        <taxon>Pseudomonadati</taxon>
        <taxon>Chlamydiota</taxon>
        <taxon>Chlamydiia</taxon>
        <taxon>Parachlamydiales</taxon>
        <taxon>Candidatus Criblamydiaceae</taxon>
        <taxon>Candidatus Criblamydia</taxon>
    </lineage>
</organism>
<name>A0A090DZC5_9BACT</name>
<dbReference type="EMBL" id="CCEJ010000005">
    <property type="protein sequence ID" value="CDR34029.1"/>
    <property type="molecule type" value="Genomic_DNA"/>
</dbReference>
<evidence type="ECO:0000313" key="8">
    <source>
        <dbReference type="EMBL" id="CDR34029.1"/>
    </source>
</evidence>
<evidence type="ECO:0000256" key="6">
    <source>
        <dbReference type="RuleBase" id="RU366026"/>
    </source>
</evidence>
<accession>A0A090DZC5</accession>
<comment type="similarity">
    <text evidence="1 6">Belongs to the Cob(I)alamin adenosyltransferase family.</text>
</comment>
<gene>
    <name evidence="8" type="ORF">CSEC_1206</name>
</gene>
<keyword evidence="9" id="KW-1185">Reference proteome</keyword>
<proteinExistence type="inferred from homology"/>
<feature type="domain" description="Cobalamin adenosyltransferase-like" evidence="7">
    <location>
        <begin position="6"/>
        <end position="175"/>
    </location>
</feature>
<keyword evidence="4 6" id="KW-0547">Nucleotide-binding</keyword>
<comment type="catalytic activity">
    <reaction evidence="6">
        <text>2 cob(II)yrinate a,c diamide + reduced [electron-transfer flavoprotein] + 2 ATP = 2 adenosylcob(III)yrinate a,c-diamide + 2 triphosphate + oxidized [electron-transfer flavoprotein] + 3 H(+)</text>
        <dbReference type="Rhea" id="RHEA:11528"/>
        <dbReference type="Rhea" id="RHEA-COMP:10685"/>
        <dbReference type="Rhea" id="RHEA-COMP:10686"/>
        <dbReference type="ChEBI" id="CHEBI:15378"/>
        <dbReference type="ChEBI" id="CHEBI:18036"/>
        <dbReference type="ChEBI" id="CHEBI:30616"/>
        <dbReference type="ChEBI" id="CHEBI:57692"/>
        <dbReference type="ChEBI" id="CHEBI:58307"/>
        <dbReference type="ChEBI" id="CHEBI:58503"/>
        <dbReference type="ChEBI" id="CHEBI:58537"/>
        <dbReference type="EC" id="2.5.1.17"/>
    </reaction>
</comment>
<evidence type="ECO:0000259" key="7">
    <source>
        <dbReference type="Pfam" id="PF01923"/>
    </source>
</evidence>
<dbReference type="RefSeq" id="WP_041017585.1">
    <property type="nucleotide sequence ID" value="NZ_CCEJ010000005.1"/>
</dbReference>
<dbReference type="SUPFAM" id="SSF89028">
    <property type="entry name" value="Cobalamin adenosyltransferase-like"/>
    <property type="match status" value="1"/>
</dbReference>
<dbReference type="NCBIfam" id="TIGR00636">
    <property type="entry name" value="PduO_Nterm"/>
    <property type="match status" value="1"/>
</dbReference>
<dbReference type="InterPro" id="IPR029499">
    <property type="entry name" value="PduO-typ"/>
</dbReference>
<keyword evidence="3 6" id="KW-0808">Transferase</keyword>
<comment type="pathway">
    <text evidence="6">Cofactor biosynthesis; adenosylcobalamin biosynthesis; adenosylcobalamin from cob(II)yrinate a,c-diamide: step 2/7.</text>
</comment>
<evidence type="ECO:0000256" key="5">
    <source>
        <dbReference type="ARBA" id="ARBA00022840"/>
    </source>
</evidence>
<keyword evidence="6" id="KW-0169">Cobalamin biosynthesis</keyword>
<protein>
    <recommendedName>
        <fullName evidence="6">Corrinoid adenosyltransferase</fullName>
        <ecNumber evidence="6">2.5.1.17</ecNumber>
    </recommendedName>
    <alternativeName>
        <fullName evidence="6">Cob(II)alamin adenosyltransferase</fullName>
    </alternativeName>
    <alternativeName>
        <fullName evidence="6">Cob(II)yrinic acid a,c-diamide adenosyltransferase</fullName>
    </alternativeName>
    <alternativeName>
        <fullName evidence="6">Cobinamide/cobalamin adenosyltransferase</fullName>
    </alternativeName>
</protein>